<dbReference type="InterPro" id="IPR051710">
    <property type="entry name" value="Phosphatase_SH3-domain"/>
</dbReference>
<dbReference type="Pfam" id="PF00300">
    <property type="entry name" value="His_Phos_1"/>
    <property type="match status" value="1"/>
</dbReference>
<evidence type="ECO:0000313" key="3">
    <source>
        <dbReference type="WBParaSite" id="GPUH_0000347401-mRNA-1"/>
    </source>
</evidence>
<dbReference type="GO" id="GO:0016791">
    <property type="term" value="F:phosphatase activity"/>
    <property type="evidence" value="ECO:0007669"/>
    <property type="project" value="UniProtKB-ARBA"/>
</dbReference>
<dbReference type="WBParaSite" id="GPUH_0000347401-mRNA-1">
    <property type="protein sequence ID" value="GPUH_0000347401-mRNA-1"/>
    <property type="gene ID" value="GPUH_0000347401"/>
</dbReference>
<proteinExistence type="predicted"/>
<dbReference type="PANTHER" id="PTHR16469:SF27">
    <property type="entry name" value="UBIQUITIN-ASSOCIATED AND SH3 DOMAIN-CONTAINING BA-RELATED"/>
    <property type="match status" value="1"/>
</dbReference>
<dbReference type="InterPro" id="IPR013078">
    <property type="entry name" value="His_Pase_superF_clade-1"/>
</dbReference>
<name>A0A183D427_9BILA</name>
<dbReference type="OrthoDB" id="414418at2759"/>
<reference evidence="1 2" key="2">
    <citation type="submission" date="2018-11" db="EMBL/GenBank/DDBJ databases">
        <authorList>
            <consortium name="Pathogen Informatics"/>
        </authorList>
    </citation>
    <scope>NUCLEOTIDE SEQUENCE [LARGE SCALE GENOMIC DNA]</scope>
</reference>
<evidence type="ECO:0000313" key="2">
    <source>
        <dbReference type="Proteomes" id="UP000271098"/>
    </source>
</evidence>
<reference evidence="3" key="1">
    <citation type="submission" date="2016-06" db="UniProtKB">
        <authorList>
            <consortium name="WormBaseParasite"/>
        </authorList>
    </citation>
    <scope>IDENTIFICATION</scope>
</reference>
<accession>A0A183D427</accession>
<gene>
    <name evidence="1" type="ORF">GPUH_LOCUS3468</name>
</gene>
<dbReference type="Proteomes" id="UP000271098">
    <property type="component" value="Unassembled WGS sequence"/>
</dbReference>
<protein>
    <submittedName>
        <fullName evidence="3">Alkaline phosphatase</fullName>
    </submittedName>
</protein>
<organism evidence="3">
    <name type="scientific">Gongylonema pulchrum</name>
    <dbReference type="NCBI Taxonomy" id="637853"/>
    <lineage>
        <taxon>Eukaryota</taxon>
        <taxon>Metazoa</taxon>
        <taxon>Ecdysozoa</taxon>
        <taxon>Nematoda</taxon>
        <taxon>Chromadorea</taxon>
        <taxon>Rhabditida</taxon>
        <taxon>Spirurina</taxon>
        <taxon>Spiruromorpha</taxon>
        <taxon>Spiruroidea</taxon>
        <taxon>Gongylonematidae</taxon>
        <taxon>Gongylonema</taxon>
    </lineage>
</organism>
<dbReference type="CDD" id="cd07067">
    <property type="entry name" value="HP_PGM_like"/>
    <property type="match status" value="1"/>
</dbReference>
<dbReference type="PANTHER" id="PTHR16469">
    <property type="entry name" value="UBIQUITIN-ASSOCIATED AND SH3 DOMAIN-CONTAINING BA-RELATED"/>
    <property type="match status" value="1"/>
</dbReference>
<dbReference type="SUPFAM" id="SSF53254">
    <property type="entry name" value="Phosphoglycerate mutase-like"/>
    <property type="match status" value="1"/>
</dbReference>
<dbReference type="Gene3D" id="3.40.50.1240">
    <property type="entry name" value="Phosphoglycerate mutase-like"/>
    <property type="match status" value="1"/>
</dbReference>
<dbReference type="AlphaFoldDB" id="A0A183D427"/>
<sequence>MKVRFFPLQKDTTRRIYLIRNGEPAEFGGWRTNGAFRNHNALAKMDTSQTVVTVARTGGPDCYSDDPPLTQTGRAGAELVGRSLSERSLNIHTVYTSPSLRCLQTASAIISALNSRKPPRLRIEPALFEPLSFITRVCPTVI</sequence>
<keyword evidence="2" id="KW-1185">Reference proteome</keyword>
<evidence type="ECO:0000313" key="1">
    <source>
        <dbReference type="EMBL" id="VDK39713.1"/>
    </source>
</evidence>
<dbReference type="InterPro" id="IPR029033">
    <property type="entry name" value="His_PPase_superfam"/>
</dbReference>
<dbReference type="EMBL" id="UYRT01005968">
    <property type="protein sequence ID" value="VDK39713.1"/>
    <property type="molecule type" value="Genomic_DNA"/>
</dbReference>